<sequence>MKKHDRIGAVVLIVIGVAAAVYSVIKLKVGTLRVPGSGFMPLLASLAVIGGSIGWLWEVRGPDPDPRPLWPDKNWLRPLLGLLFLILYALLFKPLGYLFSTLVFLGLWQFLVERVNWRRATLVTLLGAAGMYLLFVVLLGVHVPTSPLGL</sequence>
<protein>
    <recommendedName>
        <fullName evidence="2">DUF1468 domain-containing protein</fullName>
    </recommendedName>
</protein>
<evidence type="ECO:0000259" key="2">
    <source>
        <dbReference type="Pfam" id="PF07331"/>
    </source>
</evidence>
<evidence type="ECO:0000256" key="1">
    <source>
        <dbReference type="SAM" id="Phobius"/>
    </source>
</evidence>
<feature type="transmembrane region" description="Helical" evidence="1">
    <location>
        <begin position="6"/>
        <end position="25"/>
    </location>
</feature>
<dbReference type="EMBL" id="PIUK01000225">
    <property type="protein sequence ID" value="MBY6277696.1"/>
    <property type="molecule type" value="Genomic_DNA"/>
</dbReference>
<comment type="caution">
    <text evidence="3">The sequence shown here is derived from an EMBL/GenBank/DDBJ whole genome shotgun (WGS) entry which is preliminary data.</text>
</comment>
<name>A0A953I646_SYMTR</name>
<feature type="transmembrane region" description="Helical" evidence="1">
    <location>
        <begin position="37"/>
        <end position="57"/>
    </location>
</feature>
<evidence type="ECO:0000313" key="4">
    <source>
        <dbReference type="Proteomes" id="UP000732377"/>
    </source>
</evidence>
<keyword evidence="1" id="KW-0472">Membrane</keyword>
<dbReference type="RefSeq" id="WP_273381015.1">
    <property type="nucleotide sequence ID" value="NZ_JACSIR010000160.1"/>
</dbReference>
<keyword evidence="1" id="KW-1133">Transmembrane helix</keyword>
<feature type="transmembrane region" description="Helical" evidence="1">
    <location>
        <begin position="79"/>
        <end position="108"/>
    </location>
</feature>
<organism evidence="3 4">
    <name type="scientific">Symbiobacterium thermophilum</name>
    <dbReference type="NCBI Taxonomy" id="2734"/>
    <lineage>
        <taxon>Bacteria</taxon>
        <taxon>Bacillati</taxon>
        <taxon>Bacillota</taxon>
        <taxon>Clostridia</taxon>
        <taxon>Eubacteriales</taxon>
        <taxon>Symbiobacteriaceae</taxon>
        <taxon>Symbiobacterium</taxon>
    </lineage>
</organism>
<accession>A0A953I646</accession>
<dbReference type="AlphaFoldDB" id="A0A953I646"/>
<dbReference type="Pfam" id="PF07331">
    <property type="entry name" value="TctB"/>
    <property type="match status" value="1"/>
</dbReference>
<feature type="transmembrane region" description="Helical" evidence="1">
    <location>
        <begin position="120"/>
        <end position="143"/>
    </location>
</feature>
<gene>
    <name evidence="3" type="ORF">CWE10_16115</name>
</gene>
<reference evidence="3" key="1">
    <citation type="submission" date="2017-11" db="EMBL/GenBank/DDBJ databases">
        <title>Three new genomes from thermophilic consortium.</title>
        <authorList>
            <person name="Quaggio R."/>
            <person name="Amgarten D."/>
            <person name="Setubal J.C."/>
        </authorList>
    </citation>
    <scope>NUCLEOTIDE SEQUENCE</scope>
    <source>
        <strain evidence="3">ZCTH01-B2</strain>
    </source>
</reference>
<dbReference type="InterPro" id="IPR009936">
    <property type="entry name" value="DUF1468"/>
</dbReference>
<feature type="domain" description="DUF1468" evidence="2">
    <location>
        <begin position="7"/>
        <end position="144"/>
    </location>
</feature>
<evidence type="ECO:0000313" key="3">
    <source>
        <dbReference type="EMBL" id="MBY6277696.1"/>
    </source>
</evidence>
<dbReference type="Proteomes" id="UP000732377">
    <property type="component" value="Unassembled WGS sequence"/>
</dbReference>
<proteinExistence type="predicted"/>
<keyword evidence="1" id="KW-0812">Transmembrane</keyword>